<name>A0AAN8W2Z1_9MAGN</name>
<accession>A0AAN8W2Z1</accession>
<sequence length="260" mass="28747">MPPPTLPPGMVTVPSTPTALPPSSLFLTMLHCPSLSRVLANGLNFAPLGLIDMFNAGGAIEDLKYEKSENGGAFVRMEVKGCGRLGVFSSVKPRKCVVDLVEVEFEYDLETGLVVARLEGMPEESKKVHVVEVEYFEVEIGTLNNCSLFQPGIFPKFLVQHNKFHCTQSEDLLSNKKRACHASQGCLKLTNMCFTFSTSTTSLASSAGEFEKSKNIEDQFKMNNYNEALKRNKTIIFQVAKETIAWTASQLLIRLLSKQT</sequence>
<dbReference type="InterPro" id="IPR008811">
    <property type="entry name" value="Glycosyl_hydrolases_36"/>
</dbReference>
<dbReference type="Pfam" id="PF05691">
    <property type="entry name" value="Raffinose_syn"/>
    <property type="match status" value="1"/>
</dbReference>
<gene>
    <name evidence="2" type="ORF">RJ641_026246</name>
</gene>
<dbReference type="PANTHER" id="PTHR31268:SF5">
    <property type="entry name" value="GALACTINOL--SUCROSE GALACTOSYLTRANSFERASE 6-RELATED"/>
    <property type="match status" value="1"/>
</dbReference>
<evidence type="ECO:0000313" key="2">
    <source>
        <dbReference type="EMBL" id="KAK6945144.1"/>
    </source>
</evidence>
<dbReference type="GO" id="GO:0016787">
    <property type="term" value="F:hydrolase activity"/>
    <property type="evidence" value="ECO:0007669"/>
    <property type="project" value="UniProtKB-KW"/>
</dbReference>
<protein>
    <submittedName>
        <fullName evidence="2">Glycosyl hydrolases 36</fullName>
    </submittedName>
</protein>
<keyword evidence="2" id="KW-0378">Hydrolase</keyword>
<organism evidence="2 3">
    <name type="scientific">Dillenia turbinata</name>
    <dbReference type="NCBI Taxonomy" id="194707"/>
    <lineage>
        <taxon>Eukaryota</taxon>
        <taxon>Viridiplantae</taxon>
        <taxon>Streptophyta</taxon>
        <taxon>Embryophyta</taxon>
        <taxon>Tracheophyta</taxon>
        <taxon>Spermatophyta</taxon>
        <taxon>Magnoliopsida</taxon>
        <taxon>eudicotyledons</taxon>
        <taxon>Gunneridae</taxon>
        <taxon>Pentapetalae</taxon>
        <taxon>Dilleniales</taxon>
        <taxon>Dilleniaceae</taxon>
        <taxon>Dillenia</taxon>
    </lineage>
</organism>
<dbReference type="PANTHER" id="PTHR31268">
    <property type="match status" value="1"/>
</dbReference>
<dbReference type="EMBL" id="JBAMMX010000003">
    <property type="protein sequence ID" value="KAK6945144.1"/>
    <property type="molecule type" value="Genomic_DNA"/>
</dbReference>
<dbReference type="Proteomes" id="UP001370490">
    <property type="component" value="Unassembled WGS sequence"/>
</dbReference>
<keyword evidence="1" id="KW-0119">Carbohydrate metabolism</keyword>
<proteinExistence type="predicted"/>
<comment type="caution">
    <text evidence="2">The sequence shown here is derived from an EMBL/GenBank/DDBJ whole genome shotgun (WGS) entry which is preliminary data.</text>
</comment>
<dbReference type="AlphaFoldDB" id="A0AAN8W2Z1"/>
<keyword evidence="3" id="KW-1185">Reference proteome</keyword>
<evidence type="ECO:0000256" key="1">
    <source>
        <dbReference type="ARBA" id="ARBA00023277"/>
    </source>
</evidence>
<reference evidence="2 3" key="1">
    <citation type="submission" date="2023-12" db="EMBL/GenBank/DDBJ databases">
        <title>A high-quality genome assembly for Dillenia turbinata (Dilleniales).</title>
        <authorList>
            <person name="Chanderbali A."/>
        </authorList>
    </citation>
    <scope>NUCLEOTIDE SEQUENCE [LARGE SCALE GENOMIC DNA]</scope>
    <source>
        <strain evidence="2">LSX21</strain>
        <tissue evidence="2">Leaf</tissue>
    </source>
</reference>
<evidence type="ECO:0000313" key="3">
    <source>
        <dbReference type="Proteomes" id="UP001370490"/>
    </source>
</evidence>